<dbReference type="EMBL" id="BARW01025137">
    <property type="protein sequence ID" value="GAJ05302.1"/>
    <property type="molecule type" value="Genomic_DNA"/>
</dbReference>
<proteinExistence type="predicted"/>
<organism evidence="1">
    <name type="scientific">marine sediment metagenome</name>
    <dbReference type="NCBI Taxonomy" id="412755"/>
    <lineage>
        <taxon>unclassified sequences</taxon>
        <taxon>metagenomes</taxon>
        <taxon>ecological metagenomes</taxon>
    </lineage>
</organism>
<sequence length="112" mass="12309">MEKRIALFPVIIMVVVVCSSPALALPPMGPPKAIFGENRWAIGFNYSHQKMDLELFGKAREDLGLGAGWEPCDYTKYKIEGLTSNMFLGSLGYGICENWDAFVYAGVAGDKN</sequence>
<evidence type="ECO:0000313" key="1">
    <source>
        <dbReference type="EMBL" id="GAJ05302.1"/>
    </source>
</evidence>
<feature type="non-terminal residue" evidence="1">
    <location>
        <position position="112"/>
    </location>
</feature>
<comment type="caution">
    <text evidence="1">The sequence shown here is derived from an EMBL/GenBank/DDBJ whole genome shotgun (WGS) entry which is preliminary data.</text>
</comment>
<accession>X1UNX3</accession>
<gene>
    <name evidence="1" type="ORF">S12H4_41276</name>
</gene>
<reference evidence="1" key="1">
    <citation type="journal article" date="2014" name="Front. Microbiol.">
        <title>High frequency of phylogenetically diverse reductive dehalogenase-homologous genes in deep subseafloor sedimentary metagenomes.</title>
        <authorList>
            <person name="Kawai M."/>
            <person name="Futagami T."/>
            <person name="Toyoda A."/>
            <person name="Takaki Y."/>
            <person name="Nishi S."/>
            <person name="Hori S."/>
            <person name="Arai W."/>
            <person name="Tsubouchi T."/>
            <person name="Morono Y."/>
            <person name="Uchiyama I."/>
            <person name="Ito T."/>
            <person name="Fujiyama A."/>
            <person name="Inagaki F."/>
            <person name="Takami H."/>
        </authorList>
    </citation>
    <scope>NUCLEOTIDE SEQUENCE</scope>
    <source>
        <strain evidence="1">Expedition CK06-06</strain>
    </source>
</reference>
<protein>
    <submittedName>
        <fullName evidence="1">Uncharacterized protein</fullName>
    </submittedName>
</protein>
<dbReference type="AlphaFoldDB" id="X1UNX3"/>
<name>X1UNX3_9ZZZZ</name>